<dbReference type="InterPro" id="IPR031325">
    <property type="entry name" value="RHS_repeat"/>
</dbReference>
<dbReference type="Proteomes" id="UP000787419">
    <property type="component" value="Unassembled WGS sequence"/>
</dbReference>
<accession>A0A9D5X0A2</accession>
<feature type="domain" description="Teneurin-like YD-shell" evidence="3">
    <location>
        <begin position="870"/>
        <end position="1140"/>
    </location>
</feature>
<dbReference type="Pfam" id="PF20148">
    <property type="entry name" value="DUF6531"/>
    <property type="match status" value="1"/>
</dbReference>
<evidence type="ECO:0000256" key="1">
    <source>
        <dbReference type="ARBA" id="ARBA00022737"/>
    </source>
</evidence>
<evidence type="ECO:0000313" key="5">
    <source>
        <dbReference type="Proteomes" id="UP000787419"/>
    </source>
</evidence>
<evidence type="ECO:0000313" key="4">
    <source>
        <dbReference type="EMBL" id="MBF1447187.1"/>
    </source>
</evidence>
<dbReference type="PANTHER" id="PTHR32305">
    <property type="match status" value="1"/>
</dbReference>
<protein>
    <submittedName>
        <fullName evidence="4">RHS repeat protein</fullName>
    </submittedName>
</protein>
<evidence type="ECO:0000259" key="2">
    <source>
        <dbReference type="Pfam" id="PF20148"/>
    </source>
</evidence>
<dbReference type="InterPro" id="IPR050708">
    <property type="entry name" value="T6SS_VgrG/RHS"/>
</dbReference>
<dbReference type="EMBL" id="JABZTM010000076">
    <property type="protein sequence ID" value="MBF1447187.1"/>
    <property type="molecule type" value="Genomic_DNA"/>
</dbReference>
<dbReference type="InterPro" id="IPR022385">
    <property type="entry name" value="Rhs_assc_core"/>
</dbReference>
<sequence length="1273" mass="147567">MNKGHAFMGSLNVLADGDPLSGGGAHLHMDCWDIGIPTPHIIKKDKEYFALFMPTGIIIPIPWSRPVLTNPVPIPLNPVDVVKKKLMGAFGRFYKRKTERLARKLHAKIDANKKIGSASLKGMLHKALCTVTGHPVDVASGTFFTDEEDFFLTGVIPLSWERTWYSKSDYKGPLGNGWHHSYDMGLIVDEETLTFRMNDGRPVVIPLPTRQTPSLVKSERMEARLDEDGRYYIWDIGEDLFYHFTDTSYKEVRLLSRISDSNGFEILFRYDHRGHLQEITDSAGRRLRVENDPRGCITAIFALDPASRREEEFQIASYRYDSLGNLIEQKNAEGEVMSYAYSGFLLVEETWRNGVKWHFEYDGSETGSRCVHTWGTRGIYDHKLSFFDGYTEVLNSHDRKTTYYHKDGKVYLKKDPTGAEYRTRYGDDNLILSEQDPLGNSHLYGYDEFGNRTESTDPEGGTVSVTYLRKGNLRNRPLEMQTPDGGIWSFAYDRKGNVVERRNPKGAVTKLAYKDGLTAEITDAFGVRTALTYDGSHNLTEASDSRGNVTRFRYDRLGRCTEITNPKGACQKRRYDLVGRIVEVEDFDGNHIQLTYDGIDNLLAYKDDHQEVEYGYEGMWKLTRRKDARGVICFLHDREERLLEIINEKGEHYAFAMDVAGNVLQEEGFDGGVRKYVRDRAGRVIKETLPSGKFKEYEYDRCGRVTRVTHDYDKAEEQTYDYYASGRLAEARNEHAIVSFRYDNMGLPVEERSNEHVIKRTYDKSGQIATLTSSLGTDLTYERNEFGELTCFSAGQAEAPSRFESRHEYDSLGFELERMLPGGVTQSFAYDDIGRLIDSKTRQSSKVRRERKYHWGKADRLLKTEDNRFGTTTYEYSPTGHLQKAVYADGREEYRLSDKAGNLFDDPDRKLRKYLRGGKLEQSGEWRFVYDRDGQLVEKYKGSGKWWDSKSERWRYIWNQNGTLKEVRPPRGGDFAFDALFTYDALGRRLSKDAIGITCWLWNGNVPLHEWTPSQRRNEQGEIEEYQKDLRTWLFEEESFVPLALFQDGKAYSIVTDHLGTPVEAYNEKGEEVWYRRLDMNGKVIEERSMLYTSYKDYIKIPFLFQGQYYDEEIKLAYNRFRYYDPELGRYISEDPIRFDSGQINLFTYVKDTNVWMDIWGLTAEVYKLVATKSGYYDVYEWGNSSPIGKTWLNKGDTWKIGETTDFRTRKNGTEIQNRYTQKWLNNNKLKYQPLQHSSNKSAKSSFQDFETSRIKKFEKQFGYKPAGNKCYH</sequence>
<dbReference type="AlphaFoldDB" id="A0A9D5X0A2"/>
<feature type="domain" description="Teneurin-like YD-shell" evidence="3">
    <location>
        <begin position="696"/>
        <end position="844"/>
    </location>
</feature>
<dbReference type="Pfam" id="PF05593">
    <property type="entry name" value="RHS_repeat"/>
    <property type="match status" value="2"/>
</dbReference>
<reference evidence="4" key="1">
    <citation type="submission" date="2020-04" db="EMBL/GenBank/DDBJ databases">
        <title>Deep metagenomics examines the oral microbiome during advanced dental caries in children, revealing novel taxa and co-occurrences with host molecules.</title>
        <authorList>
            <person name="Baker J.L."/>
            <person name="Morton J.T."/>
            <person name="Dinis M."/>
            <person name="Alvarez R."/>
            <person name="Tran N.C."/>
            <person name="Knight R."/>
            <person name="Edlund A."/>
        </authorList>
    </citation>
    <scope>NUCLEOTIDE SEQUENCE</scope>
    <source>
        <strain evidence="4">JCVI_32_bin.50</strain>
    </source>
</reference>
<dbReference type="NCBIfam" id="TIGR01643">
    <property type="entry name" value="YD_repeat_2x"/>
    <property type="match status" value="5"/>
</dbReference>
<comment type="caution">
    <text evidence="4">The sequence shown here is derived from an EMBL/GenBank/DDBJ whole genome shotgun (WGS) entry which is preliminary data.</text>
</comment>
<evidence type="ECO:0000259" key="3">
    <source>
        <dbReference type="Pfam" id="PF25023"/>
    </source>
</evidence>
<dbReference type="InterPro" id="IPR006530">
    <property type="entry name" value="YD"/>
</dbReference>
<keyword evidence="1" id="KW-0677">Repeat</keyword>
<dbReference type="InterPro" id="IPR045351">
    <property type="entry name" value="DUF6531"/>
</dbReference>
<dbReference type="PANTHER" id="PTHR32305:SF15">
    <property type="entry name" value="PROTEIN RHSA-RELATED"/>
    <property type="match status" value="1"/>
</dbReference>
<organism evidence="4 5">
    <name type="scientific">Prevotella nigrescens</name>
    <dbReference type="NCBI Taxonomy" id="28133"/>
    <lineage>
        <taxon>Bacteria</taxon>
        <taxon>Pseudomonadati</taxon>
        <taxon>Bacteroidota</taxon>
        <taxon>Bacteroidia</taxon>
        <taxon>Bacteroidales</taxon>
        <taxon>Prevotellaceae</taxon>
        <taxon>Prevotella</taxon>
    </lineage>
</organism>
<dbReference type="Pfam" id="PF25023">
    <property type="entry name" value="TEN_YD-shell"/>
    <property type="match status" value="2"/>
</dbReference>
<name>A0A9D5X0A2_9BACT</name>
<proteinExistence type="predicted"/>
<dbReference type="Gene3D" id="2.180.10.10">
    <property type="entry name" value="RHS repeat-associated core"/>
    <property type="match status" value="3"/>
</dbReference>
<feature type="domain" description="DUF6531" evidence="2">
    <location>
        <begin position="133"/>
        <end position="203"/>
    </location>
</feature>
<gene>
    <name evidence="4" type="ORF">HXN55_07400</name>
</gene>
<dbReference type="NCBIfam" id="TIGR03696">
    <property type="entry name" value="Rhs_assc_core"/>
    <property type="match status" value="1"/>
</dbReference>
<dbReference type="InterPro" id="IPR056823">
    <property type="entry name" value="TEN-like_YD-shell"/>
</dbReference>